<accession>A0A212TND2</accession>
<proteinExistence type="predicted"/>
<dbReference type="RefSeq" id="WP_141106507.1">
    <property type="nucleotide sequence ID" value="NZ_FYEW01000001.1"/>
</dbReference>
<evidence type="ECO:0000313" key="1">
    <source>
        <dbReference type="EMBL" id="SNC67483.1"/>
    </source>
</evidence>
<name>A0A212TND2_9BACT</name>
<dbReference type="Proteomes" id="UP000198131">
    <property type="component" value="Unassembled WGS sequence"/>
</dbReference>
<gene>
    <name evidence="1" type="ORF">SAMN06265337_1967</name>
</gene>
<keyword evidence="2" id="KW-1185">Reference proteome</keyword>
<dbReference type="OrthoDB" id="886784at2"/>
<reference evidence="2" key="1">
    <citation type="submission" date="2017-06" db="EMBL/GenBank/DDBJ databases">
        <authorList>
            <person name="Varghese N."/>
            <person name="Submissions S."/>
        </authorList>
    </citation>
    <scope>NUCLEOTIDE SEQUENCE [LARGE SCALE GENOMIC DNA]</scope>
    <source>
        <strain evidence="2">DSM 11116</strain>
    </source>
</reference>
<sequence length="86" mass="9639">MLTRLLHQAGFFSIQWDASTSDQVAGTTYVRASPREMLRVFVPASGGQIELYAGSLFAGKLRYRGPVRNEAELLRLLDNKYNYIAA</sequence>
<dbReference type="AlphaFoldDB" id="A0A212TND2"/>
<evidence type="ECO:0000313" key="2">
    <source>
        <dbReference type="Proteomes" id="UP000198131"/>
    </source>
</evidence>
<protein>
    <submittedName>
        <fullName evidence="1">Uncharacterized protein</fullName>
    </submittedName>
</protein>
<organism evidence="1 2">
    <name type="scientific">Hymenobacter gelipurpurascens</name>
    <dbReference type="NCBI Taxonomy" id="89968"/>
    <lineage>
        <taxon>Bacteria</taxon>
        <taxon>Pseudomonadati</taxon>
        <taxon>Bacteroidota</taxon>
        <taxon>Cytophagia</taxon>
        <taxon>Cytophagales</taxon>
        <taxon>Hymenobacteraceae</taxon>
        <taxon>Hymenobacter</taxon>
    </lineage>
</organism>
<dbReference type="EMBL" id="FYEW01000001">
    <property type="protein sequence ID" value="SNC67483.1"/>
    <property type="molecule type" value="Genomic_DNA"/>
</dbReference>